<feature type="compositionally biased region" description="Basic and acidic residues" evidence="1">
    <location>
        <begin position="480"/>
        <end position="493"/>
    </location>
</feature>
<accession>A0A1U7LW28</accession>
<dbReference type="AlphaFoldDB" id="A0A1U7LW28"/>
<feature type="compositionally biased region" description="Pro residues" evidence="1">
    <location>
        <begin position="497"/>
        <end position="508"/>
    </location>
</feature>
<reference evidence="2 3" key="1">
    <citation type="submission" date="2016-04" db="EMBL/GenBank/DDBJ databases">
        <title>Evolutionary innovation and constraint leading to complex multicellularity in the Ascomycota.</title>
        <authorList>
            <person name="Cisse O."/>
            <person name="Nguyen A."/>
            <person name="Hewitt D.A."/>
            <person name="Jedd G."/>
            <person name="Stajich J.E."/>
        </authorList>
    </citation>
    <scope>NUCLEOTIDE SEQUENCE [LARGE SCALE GENOMIC DNA]</scope>
    <source>
        <strain evidence="2 3">DAH-3</strain>
    </source>
</reference>
<comment type="caution">
    <text evidence="2">The sequence shown here is derived from an EMBL/GenBank/DDBJ whole genome shotgun (WGS) entry which is preliminary data.</text>
</comment>
<evidence type="ECO:0000256" key="1">
    <source>
        <dbReference type="SAM" id="MobiDB-lite"/>
    </source>
</evidence>
<feature type="compositionally biased region" description="Basic and acidic residues" evidence="1">
    <location>
        <begin position="38"/>
        <end position="53"/>
    </location>
</feature>
<protein>
    <submittedName>
        <fullName evidence="2">Uncharacterized protein</fullName>
    </submittedName>
</protein>
<dbReference type="EMBL" id="LXFE01000152">
    <property type="protein sequence ID" value="OLL26711.1"/>
    <property type="molecule type" value="Genomic_DNA"/>
</dbReference>
<feature type="compositionally biased region" description="Polar residues" evidence="1">
    <location>
        <begin position="307"/>
        <end position="320"/>
    </location>
</feature>
<feature type="compositionally biased region" description="Polar residues" evidence="1">
    <location>
        <begin position="358"/>
        <end position="369"/>
    </location>
</feature>
<feature type="region of interest" description="Disordered" evidence="1">
    <location>
        <begin position="307"/>
        <end position="369"/>
    </location>
</feature>
<sequence length="616" mass="70201">MPTYDIQELLNFRDLEICSHRPEKLPPQLEWMGSAETLRQEPGARKHDDKNFCKDTLNNHNNETESQKRHVKERTVQTSASHETIILGPPRNQFASSSPQQTQRKHDKTEGQRRLETPLTRSFDNSDEGLRDDFLTPNRRRKNENIDDSEEWHTRHPRKSLGQDDKPKKKVGPTGQSWEKKPDKTADVGNWRNNTPVKDRMNERTTEKNSRNRTSKMDSKESSRKPKDPEWMESDIPEDTVAQANSADAYEKWKEEMKSKHTKQEDVFEPEESPVETSQDDSIDDFIGADKASAESSLFAVELRIKSSNAPLASSTQSRSLPIDSHKSHKPSRFLSKYIGDTTPPVDIETQPNRHETPQTNPSGIQNSHVAAPNENLNVLMQNQTPVSCQSHSPQNEGSQRLMSILTGGRPAEQDYFQENIRPQMRPTELDEYIHPQSYLSPPLHNEGTPRNGFFHSLLQPRTPSGFATDVSRAQVHNYESDRIQHTVERSLDRSPFPSPGFMPPPGLRGPEPFNRTHYSDIGPGMHPPVRSIHPSSPMSPPPGPLIQFGNYQQPLPPQYPPHQYMMPPPPQFRGNHPHYMNGPPIHPQIGNQVYRPGPIPPPGLEQYPLGMQNRR</sequence>
<dbReference type="Pfam" id="PF20566">
    <property type="entry name" value="Eap1"/>
    <property type="match status" value="1"/>
</dbReference>
<dbReference type="STRING" id="1198029.A0A1U7LW28"/>
<dbReference type="InterPro" id="IPR046784">
    <property type="entry name" value="Eap1"/>
</dbReference>
<feature type="region of interest" description="Disordered" evidence="1">
    <location>
        <begin position="579"/>
        <end position="616"/>
    </location>
</feature>
<feature type="compositionally biased region" description="Basic and acidic residues" evidence="1">
    <location>
        <begin position="197"/>
        <end position="230"/>
    </location>
</feature>
<keyword evidence="3" id="KW-1185">Reference proteome</keyword>
<name>A0A1U7LW28_NEOID</name>
<gene>
    <name evidence="2" type="ORF">NEOLI_000342</name>
</gene>
<organism evidence="2 3">
    <name type="scientific">Neolecta irregularis (strain DAH-3)</name>
    <dbReference type="NCBI Taxonomy" id="1198029"/>
    <lineage>
        <taxon>Eukaryota</taxon>
        <taxon>Fungi</taxon>
        <taxon>Dikarya</taxon>
        <taxon>Ascomycota</taxon>
        <taxon>Taphrinomycotina</taxon>
        <taxon>Neolectales</taxon>
        <taxon>Neolectaceae</taxon>
        <taxon>Neolecta</taxon>
    </lineage>
</organism>
<proteinExistence type="predicted"/>
<evidence type="ECO:0000313" key="2">
    <source>
        <dbReference type="EMBL" id="OLL26711.1"/>
    </source>
</evidence>
<dbReference type="Proteomes" id="UP000186594">
    <property type="component" value="Unassembled WGS sequence"/>
</dbReference>
<evidence type="ECO:0000313" key="3">
    <source>
        <dbReference type="Proteomes" id="UP000186594"/>
    </source>
</evidence>
<feature type="compositionally biased region" description="Basic and acidic residues" evidence="1">
    <location>
        <begin position="107"/>
        <end position="116"/>
    </location>
</feature>
<feature type="compositionally biased region" description="Acidic residues" evidence="1">
    <location>
        <begin position="267"/>
        <end position="284"/>
    </location>
</feature>
<feature type="compositionally biased region" description="Polar residues" evidence="1">
    <location>
        <begin position="93"/>
        <end position="102"/>
    </location>
</feature>
<feature type="compositionally biased region" description="Basic and acidic residues" evidence="1">
    <location>
        <begin position="249"/>
        <end position="266"/>
    </location>
</feature>
<feature type="region of interest" description="Disordered" evidence="1">
    <location>
        <begin position="441"/>
        <end position="461"/>
    </location>
</feature>
<feature type="region of interest" description="Disordered" evidence="1">
    <location>
        <begin position="480"/>
        <end position="512"/>
    </location>
</feature>
<feature type="region of interest" description="Disordered" evidence="1">
    <location>
        <begin position="35"/>
        <end position="285"/>
    </location>
</feature>